<name>A0A7J9SDF4_9EURY</name>
<evidence type="ECO:0000313" key="3">
    <source>
        <dbReference type="Proteomes" id="UP000546257"/>
    </source>
</evidence>
<dbReference type="InterPro" id="IPR019887">
    <property type="entry name" value="Tscrpt_reg_AsnC/Lrp_C"/>
</dbReference>
<sequence length="77" mass="8151">MVHAFVMIKTGPGESEGLLEAIRGLENVVEAHVVAGGYDIIAEADAPEVYEVLSTASTGIQGLESVIDTRTYIAMDE</sequence>
<dbReference type="Proteomes" id="UP000546257">
    <property type="component" value="Unassembled WGS sequence"/>
</dbReference>
<dbReference type="AlphaFoldDB" id="A0A7J9SDF4"/>
<feature type="domain" description="Transcription regulator AsnC/Lrp ligand binding" evidence="1">
    <location>
        <begin position="6"/>
        <end position="76"/>
    </location>
</feature>
<keyword evidence="3" id="KW-1185">Reference proteome</keyword>
<evidence type="ECO:0000313" key="2">
    <source>
        <dbReference type="EMBL" id="MBB6644954.1"/>
    </source>
</evidence>
<reference evidence="2 3" key="1">
    <citation type="submission" date="2020-08" db="EMBL/GenBank/DDBJ databases">
        <authorList>
            <person name="Seo M.-J."/>
        </authorList>
    </citation>
    <scope>NUCLEOTIDE SEQUENCE [LARGE SCALE GENOMIC DNA]</scope>
    <source>
        <strain evidence="2 3">MBLA0160</strain>
    </source>
</reference>
<comment type="caution">
    <text evidence="2">The sequence shown here is derived from an EMBL/GenBank/DDBJ whole genome shotgun (WGS) entry which is preliminary data.</text>
</comment>
<dbReference type="RefSeq" id="WP_185191337.1">
    <property type="nucleotide sequence ID" value="NZ_JACKXD010000001.1"/>
</dbReference>
<dbReference type="InterPro" id="IPR011008">
    <property type="entry name" value="Dimeric_a/b-barrel"/>
</dbReference>
<evidence type="ECO:0000259" key="1">
    <source>
        <dbReference type="Pfam" id="PF01037"/>
    </source>
</evidence>
<dbReference type="SUPFAM" id="SSF54909">
    <property type="entry name" value="Dimeric alpha+beta barrel"/>
    <property type="match status" value="1"/>
</dbReference>
<proteinExistence type="predicted"/>
<dbReference type="Pfam" id="PF01037">
    <property type="entry name" value="AsnC_trans_reg"/>
    <property type="match status" value="1"/>
</dbReference>
<protein>
    <submittedName>
        <fullName evidence="2">Lrp/AsnC ligand binding domain-containing protein</fullName>
    </submittedName>
</protein>
<dbReference type="Gene3D" id="3.30.70.920">
    <property type="match status" value="1"/>
</dbReference>
<gene>
    <name evidence="2" type="ORF">H5V44_01330</name>
</gene>
<accession>A0A7J9SDF4</accession>
<dbReference type="EMBL" id="JACKXD010000001">
    <property type="protein sequence ID" value="MBB6644954.1"/>
    <property type="molecule type" value="Genomic_DNA"/>
</dbReference>
<organism evidence="2 3">
    <name type="scientific">Halobellus ruber</name>
    <dbReference type="NCBI Taxonomy" id="2761102"/>
    <lineage>
        <taxon>Archaea</taxon>
        <taxon>Methanobacteriati</taxon>
        <taxon>Methanobacteriota</taxon>
        <taxon>Stenosarchaea group</taxon>
        <taxon>Halobacteria</taxon>
        <taxon>Halobacteriales</taxon>
        <taxon>Haloferacaceae</taxon>
        <taxon>Halobellus</taxon>
    </lineage>
</organism>